<sequence length="301" mass="34268">MTTKTITQEGFDIKSGYCLDPFRPLLGVQPADGLPNDLYLLAREVDNFGQKSDFQTNLEEIAHEIKTRVLSWYEIGLKAWKVKLYKAWEKKYTSFKEFCERSLGRTPATINNWIRSARVVSQLIAAGHTRLPMSAAVAMELSKIEANGHLEDTWGDLCDRYMDHEITLENVKAHMATPGEPQWKNLRLSREAWDNIRAKAAEAGMSPNKFLEQFFGGHPEPIQKQTKPDNDGEITLHPEDENHPDAAEAIELTDDIVDFCIGKSLVIGSIFQERYQTTYIGALTLSQGYDLMRYLRKLPDD</sequence>
<comment type="caution">
    <text evidence="2">The sequence shown here is derived from an EMBL/GenBank/DDBJ whole genome shotgun (WGS) entry which is preliminary data.</text>
</comment>
<feature type="compositionally biased region" description="Basic and acidic residues" evidence="1">
    <location>
        <begin position="226"/>
        <end position="240"/>
    </location>
</feature>
<protein>
    <submittedName>
        <fullName evidence="2">Uncharacterized protein</fullName>
    </submittedName>
</protein>
<reference evidence="2 3" key="2">
    <citation type="submission" date="2018-03" db="EMBL/GenBank/DDBJ databases">
        <authorList>
            <person name="Keele B.F."/>
        </authorList>
    </citation>
    <scope>NUCLEOTIDE SEQUENCE [LARGE SCALE GENOMIC DNA]</scope>
    <source>
        <strain evidence="2 3">CCALA 016</strain>
    </source>
</reference>
<dbReference type="EMBL" id="PXOH01000029">
    <property type="protein sequence ID" value="PSF33641.1"/>
    <property type="molecule type" value="Genomic_DNA"/>
</dbReference>
<dbReference type="Proteomes" id="UP000239001">
    <property type="component" value="Unassembled WGS sequence"/>
</dbReference>
<proteinExistence type="predicted"/>
<accession>A0A2T1LT88</accession>
<gene>
    <name evidence="2" type="ORF">C7H19_19850</name>
</gene>
<dbReference type="RefSeq" id="WP_106458658.1">
    <property type="nucleotide sequence ID" value="NZ_PXOH01000029.1"/>
</dbReference>
<feature type="region of interest" description="Disordered" evidence="1">
    <location>
        <begin position="220"/>
        <end position="240"/>
    </location>
</feature>
<evidence type="ECO:0000256" key="1">
    <source>
        <dbReference type="SAM" id="MobiDB-lite"/>
    </source>
</evidence>
<dbReference type="OrthoDB" id="420847at2"/>
<evidence type="ECO:0000313" key="3">
    <source>
        <dbReference type="Proteomes" id="UP000239001"/>
    </source>
</evidence>
<evidence type="ECO:0000313" key="2">
    <source>
        <dbReference type="EMBL" id="PSF33641.1"/>
    </source>
</evidence>
<dbReference type="AlphaFoldDB" id="A0A2T1LT88"/>
<keyword evidence="3" id="KW-1185">Reference proteome</keyword>
<organism evidence="2 3">
    <name type="scientific">Aphanothece hegewaldii CCALA 016</name>
    <dbReference type="NCBI Taxonomy" id="2107694"/>
    <lineage>
        <taxon>Bacteria</taxon>
        <taxon>Bacillati</taxon>
        <taxon>Cyanobacteriota</taxon>
        <taxon>Cyanophyceae</taxon>
        <taxon>Oscillatoriophycideae</taxon>
        <taxon>Chroococcales</taxon>
        <taxon>Aphanothecaceae</taxon>
        <taxon>Aphanothece</taxon>
    </lineage>
</organism>
<name>A0A2T1LT88_9CHRO</name>
<reference evidence="2 3" key="1">
    <citation type="submission" date="2018-03" db="EMBL/GenBank/DDBJ databases">
        <title>The ancient ancestry and fast evolution of plastids.</title>
        <authorList>
            <person name="Moore K.R."/>
            <person name="Magnabosco C."/>
            <person name="Momper L."/>
            <person name="Gold D.A."/>
            <person name="Bosak T."/>
            <person name="Fournier G.P."/>
        </authorList>
    </citation>
    <scope>NUCLEOTIDE SEQUENCE [LARGE SCALE GENOMIC DNA]</scope>
    <source>
        <strain evidence="2 3">CCALA 016</strain>
    </source>
</reference>